<organism evidence="1 2">
    <name type="scientific">Rhipicephalus microplus</name>
    <name type="common">Cattle tick</name>
    <name type="synonym">Boophilus microplus</name>
    <dbReference type="NCBI Taxonomy" id="6941"/>
    <lineage>
        <taxon>Eukaryota</taxon>
        <taxon>Metazoa</taxon>
        <taxon>Ecdysozoa</taxon>
        <taxon>Arthropoda</taxon>
        <taxon>Chelicerata</taxon>
        <taxon>Arachnida</taxon>
        <taxon>Acari</taxon>
        <taxon>Parasitiformes</taxon>
        <taxon>Ixodida</taxon>
        <taxon>Ixodoidea</taxon>
        <taxon>Ixodidae</taxon>
        <taxon>Rhipicephalinae</taxon>
        <taxon>Rhipicephalus</taxon>
        <taxon>Boophilus</taxon>
    </lineage>
</organism>
<dbReference type="AlphaFoldDB" id="A0A9J6EML7"/>
<dbReference type="VEuPathDB" id="VectorBase:LOC119168558"/>
<protein>
    <submittedName>
        <fullName evidence="1">Uncharacterized protein</fullName>
    </submittedName>
</protein>
<dbReference type="Proteomes" id="UP000821866">
    <property type="component" value="Chromosome 11"/>
</dbReference>
<reference evidence="1" key="1">
    <citation type="journal article" date="2020" name="Cell">
        <title>Large-Scale Comparative Analyses of Tick Genomes Elucidate Their Genetic Diversity and Vector Capacities.</title>
        <authorList>
            <consortium name="Tick Genome and Microbiome Consortium (TIGMIC)"/>
            <person name="Jia N."/>
            <person name="Wang J."/>
            <person name="Shi W."/>
            <person name="Du L."/>
            <person name="Sun Y."/>
            <person name="Zhan W."/>
            <person name="Jiang J.F."/>
            <person name="Wang Q."/>
            <person name="Zhang B."/>
            <person name="Ji P."/>
            <person name="Bell-Sakyi L."/>
            <person name="Cui X.M."/>
            <person name="Yuan T.T."/>
            <person name="Jiang B.G."/>
            <person name="Yang W.F."/>
            <person name="Lam T.T."/>
            <person name="Chang Q.C."/>
            <person name="Ding S.J."/>
            <person name="Wang X.J."/>
            <person name="Zhu J.G."/>
            <person name="Ruan X.D."/>
            <person name="Zhao L."/>
            <person name="Wei J.T."/>
            <person name="Ye R.Z."/>
            <person name="Que T.C."/>
            <person name="Du C.H."/>
            <person name="Zhou Y.H."/>
            <person name="Cheng J.X."/>
            <person name="Dai P.F."/>
            <person name="Guo W.B."/>
            <person name="Han X.H."/>
            <person name="Huang E.J."/>
            <person name="Li L.F."/>
            <person name="Wei W."/>
            <person name="Gao Y.C."/>
            <person name="Liu J.Z."/>
            <person name="Shao H.Z."/>
            <person name="Wang X."/>
            <person name="Wang C.C."/>
            <person name="Yang T.C."/>
            <person name="Huo Q.B."/>
            <person name="Li W."/>
            <person name="Chen H.Y."/>
            <person name="Chen S.E."/>
            <person name="Zhou L.G."/>
            <person name="Ni X.B."/>
            <person name="Tian J.H."/>
            <person name="Sheng Y."/>
            <person name="Liu T."/>
            <person name="Pan Y.S."/>
            <person name="Xia L.Y."/>
            <person name="Li J."/>
            <person name="Zhao F."/>
            <person name="Cao W.C."/>
        </authorList>
    </citation>
    <scope>NUCLEOTIDE SEQUENCE</scope>
    <source>
        <strain evidence="1">Rmic-2018</strain>
    </source>
</reference>
<comment type="caution">
    <text evidence="1">The sequence shown here is derived from an EMBL/GenBank/DDBJ whole genome shotgun (WGS) entry which is preliminary data.</text>
</comment>
<evidence type="ECO:0000313" key="2">
    <source>
        <dbReference type="Proteomes" id="UP000821866"/>
    </source>
</evidence>
<gene>
    <name evidence="1" type="ORF">HPB51_005714</name>
</gene>
<keyword evidence="2" id="KW-1185">Reference proteome</keyword>
<reference evidence="1" key="2">
    <citation type="submission" date="2021-09" db="EMBL/GenBank/DDBJ databases">
        <authorList>
            <person name="Jia N."/>
            <person name="Wang J."/>
            <person name="Shi W."/>
            <person name="Du L."/>
            <person name="Sun Y."/>
            <person name="Zhan W."/>
            <person name="Jiang J."/>
            <person name="Wang Q."/>
            <person name="Zhang B."/>
            <person name="Ji P."/>
            <person name="Sakyi L.B."/>
            <person name="Cui X."/>
            <person name="Yuan T."/>
            <person name="Jiang B."/>
            <person name="Yang W."/>
            <person name="Lam T.T.-Y."/>
            <person name="Chang Q."/>
            <person name="Ding S."/>
            <person name="Wang X."/>
            <person name="Zhu J."/>
            <person name="Ruan X."/>
            <person name="Zhao L."/>
            <person name="Wei J."/>
            <person name="Que T."/>
            <person name="Du C."/>
            <person name="Cheng J."/>
            <person name="Dai P."/>
            <person name="Han X."/>
            <person name="Huang E."/>
            <person name="Gao Y."/>
            <person name="Liu J."/>
            <person name="Shao H."/>
            <person name="Ye R."/>
            <person name="Li L."/>
            <person name="Wei W."/>
            <person name="Wang X."/>
            <person name="Wang C."/>
            <person name="Huo Q."/>
            <person name="Li W."/>
            <person name="Guo W."/>
            <person name="Chen H."/>
            <person name="Chen S."/>
            <person name="Zhou L."/>
            <person name="Zhou L."/>
            <person name="Ni X."/>
            <person name="Tian J."/>
            <person name="Zhou Y."/>
            <person name="Sheng Y."/>
            <person name="Liu T."/>
            <person name="Pan Y."/>
            <person name="Xia L."/>
            <person name="Li J."/>
            <person name="Zhao F."/>
            <person name="Cao W."/>
        </authorList>
    </citation>
    <scope>NUCLEOTIDE SEQUENCE</scope>
    <source>
        <strain evidence="1">Rmic-2018</strain>
        <tissue evidence="1">Larvae</tissue>
    </source>
</reference>
<dbReference type="EMBL" id="JABSTU010000003">
    <property type="protein sequence ID" value="KAH8035479.1"/>
    <property type="molecule type" value="Genomic_DNA"/>
</dbReference>
<accession>A0A9J6EML7</accession>
<evidence type="ECO:0000313" key="1">
    <source>
        <dbReference type="EMBL" id="KAH8035479.1"/>
    </source>
</evidence>
<name>A0A9J6EML7_RHIMP</name>
<sequence length="523" mass="58639">MVPTDGLCHHVYYTNLMVVESVLTPVKISLSWNMFKATVKTFRKTVGGVGFDVRYVDEVDLQAEVREQLYKLNTHNVRHYGILNVLETSSKLKDLFNKARRLLTSESEARRKALDVKVWQEALEPEIAPEKGPRILERIKVEYAENEALAGLEVETMSKDAPCVEEESASSPNGPSKMLETSFVPQEYVSTSSNVGMISTVPNQSEDATLQECSDAVREGPVNGFISVDKAKLARQSFVTQSAKSAIGREDLAPAPTSFPTFEVPKRHDDDIEGKEILKRFQEARDVYGKTILAFGIYNYLGHRAWETLQEVFTSAVENSVADTVIAYSSVGWIEEPSECFSHPPSIFNKSRYIAGARKEAGRAPDIFTVSRLMTADKRFKTAVKVGLSFELGTLIYEVKEKAINFDMVNAPCKSLYVASLDAVPCRNDPYSMRGELFQGVNVAELRDFRKTIIFFEDDITIAQKCRQLALRSTNLRFGMALLLVNAHLGDFSVNSTCAAYGEKDREDPFWRIKVIRTELNIA</sequence>
<proteinExistence type="predicted"/>